<dbReference type="EMBL" id="SLWX01000026">
    <property type="protein sequence ID" value="TCO70440.1"/>
    <property type="molecule type" value="Genomic_DNA"/>
</dbReference>
<organism evidence="7 8">
    <name type="scientific">Chromatocurvus halotolerans</name>
    <dbReference type="NCBI Taxonomy" id="1132028"/>
    <lineage>
        <taxon>Bacteria</taxon>
        <taxon>Pseudomonadati</taxon>
        <taxon>Pseudomonadota</taxon>
        <taxon>Gammaproteobacteria</taxon>
        <taxon>Cellvibrionales</taxon>
        <taxon>Halieaceae</taxon>
        <taxon>Chromatocurvus</taxon>
    </lineage>
</organism>
<dbReference type="GO" id="GO:0034605">
    <property type="term" value="P:cellular response to heat"/>
    <property type="evidence" value="ECO:0007669"/>
    <property type="project" value="InterPro"/>
</dbReference>
<dbReference type="GO" id="GO:0003677">
    <property type="term" value="F:DNA binding"/>
    <property type="evidence" value="ECO:0007669"/>
    <property type="project" value="UniProtKB-KW"/>
</dbReference>
<dbReference type="PROSITE" id="PS50889">
    <property type="entry name" value="S4"/>
    <property type="match status" value="1"/>
</dbReference>
<protein>
    <recommendedName>
        <fullName evidence="4">Heat shock protein 15</fullName>
    </recommendedName>
</protein>
<gene>
    <name evidence="7" type="ORF">EV688_12614</name>
</gene>
<dbReference type="Pfam" id="PF01479">
    <property type="entry name" value="S4"/>
    <property type="match status" value="1"/>
</dbReference>
<keyword evidence="8" id="KW-1185">Reference proteome</keyword>
<sequence length="130" mass="14693">MSGDVKNGVRLDKWLWAARFFKTRSLAKAAVEGGKVQFDGNRVKVSREVNVGDRLRIRQGWDEKDVTVIAVSDQRRGAAEAQALYEESADSIERRESAAAARKAAGGMLERPVRKPNKKERRQIHRFRDG</sequence>
<dbReference type="PIRSF" id="PIRSF016821">
    <property type="entry name" value="HSP15"/>
    <property type="match status" value="1"/>
</dbReference>
<keyword evidence="3 4" id="KW-0238">DNA-binding</keyword>
<proteinExistence type="inferred from homology"/>
<keyword evidence="7" id="KW-0346">Stress response</keyword>
<dbReference type="InterPro" id="IPR036986">
    <property type="entry name" value="S4_RNA-bd_sf"/>
</dbReference>
<evidence type="ECO:0000256" key="2">
    <source>
        <dbReference type="ARBA" id="ARBA00022884"/>
    </source>
</evidence>
<reference evidence="7 8" key="1">
    <citation type="submission" date="2019-03" db="EMBL/GenBank/DDBJ databases">
        <title>Genomic Encyclopedia of Type Strains, Phase IV (KMG-IV): sequencing the most valuable type-strain genomes for metagenomic binning, comparative biology and taxonomic classification.</title>
        <authorList>
            <person name="Goeker M."/>
        </authorList>
    </citation>
    <scope>NUCLEOTIDE SEQUENCE [LARGE SCALE GENOMIC DNA]</scope>
    <source>
        <strain evidence="7 8">DSM 23344</strain>
    </source>
</reference>
<evidence type="ECO:0000256" key="1">
    <source>
        <dbReference type="ARBA" id="ARBA00008396"/>
    </source>
</evidence>
<dbReference type="SUPFAM" id="SSF55174">
    <property type="entry name" value="Alpha-L RNA-binding motif"/>
    <property type="match status" value="1"/>
</dbReference>
<feature type="compositionally biased region" description="Basic residues" evidence="5">
    <location>
        <begin position="114"/>
        <end position="130"/>
    </location>
</feature>
<accession>A0A4V2SA59</accession>
<feature type="domain" description="RNA-binding S4" evidence="6">
    <location>
        <begin position="9"/>
        <end position="73"/>
    </location>
</feature>
<dbReference type="GO" id="GO:0003727">
    <property type="term" value="F:single-stranded RNA binding"/>
    <property type="evidence" value="ECO:0007669"/>
    <property type="project" value="InterPro"/>
</dbReference>
<dbReference type="RefSeq" id="WP_117318833.1">
    <property type="nucleotide sequence ID" value="NZ_QQSW01000015.1"/>
</dbReference>
<dbReference type="SMART" id="SM00363">
    <property type="entry name" value="S4"/>
    <property type="match status" value="1"/>
</dbReference>
<evidence type="ECO:0000256" key="3">
    <source>
        <dbReference type="ARBA" id="ARBA00023125"/>
    </source>
</evidence>
<dbReference type="Gene3D" id="3.10.290.10">
    <property type="entry name" value="RNA-binding S4 domain"/>
    <property type="match status" value="1"/>
</dbReference>
<dbReference type="GO" id="GO:0043023">
    <property type="term" value="F:ribosomal large subunit binding"/>
    <property type="evidence" value="ECO:0007669"/>
    <property type="project" value="InterPro"/>
</dbReference>
<comment type="caution">
    <text evidence="7">The sequence shown here is derived from an EMBL/GenBank/DDBJ whole genome shotgun (WGS) entry which is preliminary data.</text>
</comment>
<keyword evidence="2 4" id="KW-0694">RNA-binding</keyword>
<feature type="region of interest" description="Disordered" evidence="5">
    <location>
        <begin position="95"/>
        <end position="130"/>
    </location>
</feature>
<dbReference type="AlphaFoldDB" id="A0A4V2SA59"/>
<evidence type="ECO:0000313" key="8">
    <source>
        <dbReference type="Proteomes" id="UP000294980"/>
    </source>
</evidence>
<evidence type="ECO:0000256" key="4">
    <source>
        <dbReference type="PIRNR" id="PIRNR016821"/>
    </source>
</evidence>
<comment type="similarity">
    <text evidence="1 4">Belongs to the HSP15 family.</text>
</comment>
<dbReference type="CDD" id="cd00165">
    <property type="entry name" value="S4"/>
    <property type="match status" value="1"/>
</dbReference>
<dbReference type="Proteomes" id="UP000294980">
    <property type="component" value="Unassembled WGS sequence"/>
</dbReference>
<name>A0A4V2SA59_9GAMM</name>
<evidence type="ECO:0000259" key="6">
    <source>
        <dbReference type="SMART" id="SM00363"/>
    </source>
</evidence>
<evidence type="ECO:0000256" key="5">
    <source>
        <dbReference type="SAM" id="MobiDB-lite"/>
    </source>
</evidence>
<dbReference type="InterPro" id="IPR025708">
    <property type="entry name" value="HSP15"/>
</dbReference>
<evidence type="ECO:0000313" key="7">
    <source>
        <dbReference type="EMBL" id="TCO70440.1"/>
    </source>
</evidence>
<dbReference type="InterPro" id="IPR002942">
    <property type="entry name" value="S4_RNA-bd"/>
</dbReference>
<dbReference type="OrthoDB" id="9797176at2"/>